<dbReference type="SMART" id="SM00421">
    <property type="entry name" value="HTH_LUXR"/>
    <property type="match status" value="1"/>
</dbReference>
<dbReference type="InterPro" id="IPR016032">
    <property type="entry name" value="Sig_transdc_resp-reg_C-effctor"/>
</dbReference>
<dbReference type="InterPro" id="IPR036388">
    <property type="entry name" value="WH-like_DNA-bd_sf"/>
</dbReference>
<accession>A0ABV1WGT4</accession>
<dbReference type="SUPFAM" id="SSF46894">
    <property type="entry name" value="C-terminal effector domain of the bipartite response regulators"/>
    <property type="match status" value="1"/>
</dbReference>
<keyword evidence="3" id="KW-1185">Reference proteome</keyword>
<dbReference type="InterPro" id="IPR036390">
    <property type="entry name" value="WH_DNA-bd_sf"/>
</dbReference>
<reference evidence="2 3" key="1">
    <citation type="submission" date="2024-06" db="EMBL/GenBank/DDBJ databases">
        <title>The Natural Products Discovery Center: Release of the First 8490 Sequenced Strains for Exploring Actinobacteria Biosynthetic Diversity.</title>
        <authorList>
            <person name="Kalkreuter E."/>
            <person name="Kautsar S.A."/>
            <person name="Yang D."/>
            <person name="Bader C.D."/>
            <person name="Teijaro C.N."/>
            <person name="Fluegel L."/>
            <person name="Davis C.M."/>
            <person name="Simpson J.R."/>
            <person name="Lauterbach L."/>
            <person name="Steele A.D."/>
            <person name="Gui C."/>
            <person name="Meng S."/>
            <person name="Li G."/>
            <person name="Viehrig K."/>
            <person name="Ye F."/>
            <person name="Su P."/>
            <person name="Kiefer A.F."/>
            <person name="Nichols A."/>
            <person name="Cepeda A.J."/>
            <person name="Yan W."/>
            <person name="Fan B."/>
            <person name="Jiang Y."/>
            <person name="Adhikari A."/>
            <person name="Zheng C.-J."/>
            <person name="Schuster L."/>
            <person name="Cowan T.M."/>
            <person name="Smanski M.J."/>
            <person name="Chevrette M.G."/>
            <person name="De Carvalho L.P.S."/>
            <person name="Shen B."/>
        </authorList>
    </citation>
    <scope>NUCLEOTIDE SEQUENCE [LARGE SCALE GENOMIC DNA]</scope>
    <source>
        <strain evidence="2 3">NPDC000634</strain>
    </source>
</reference>
<evidence type="ECO:0000313" key="2">
    <source>
        <dbReference type="EMBL" id="MER6983395.1"/>
    </source>
</evidence>
<dbReference type="PROSITE" id="PS50043">
    <property type="entry name" value="HTH_LUXR_2"/>
    <property type="match status" value="1"/>
</dbReference>
<proteinExistence type="predicted"/>
<gene>
    <name evidence="2" type="ORF">ABT317_42180</name>
</gene>
<organism evidence="2 3">
    <name type="scientific">Streptomyces carpinensis</name>
    <dbReference type="NCBI Taxonomy" id="66369"/>
    <lineage>
        <taxon>Bacteria</taxon>
        <taxon>Bacillati</taxon>
        <taxon>Actinomycetota</taxon>
        <taxon>Actinomycetes</taxon>
        <taxon>Kitasatosporales</taxon>
        <taxon>Streptomycetaceae</taxon>
        <taxon>Streptomyces</taxon>
    </lineage>
</organism>
<dbReference type="RefSeq" id="WP_244217067.1">
    <property type="nucleotide sequence ID" value="NZ_MUBM01000071.1"/>
</dbReference>
<evidence type="ECO:0000259" key="1">
    <source>
        <dbReference type="PROSITE" id="PS50043"/>
    </source>
</evidence>
<dbReference type="Gene3D" id="1.10.10.10">
    <property type="entry name" value="Winged helix-like DNA-binding domain superfamily/Winged helix DNA-binding domain"/>
    <property type="match status" value="2"/>
</dbReference>
<dbReference type="SUPFAM" id="SSF46785">
    <property type="entry name" value="Winged helix' DNA-binding domain"/>
    <property type="match status" value="1"/>
</dbReference>
<dbReference type="PANTHER" id="PTHR34293:SF1">
    <property type="entry name" value="HTH-TYPE TRANSCRIPTIONAL REGULATOR TRMBL2"/>
    <property type="match status" value="1"/>
</dbReference>
<comment type="caution">
    <text evidence="2">The sequence shown here is derived from an EMBL/GenBank/DDBJ whole genome shotgun (WGS) entry which is preliminary data.</text>
</comment>
<dbReference type="InterPro" id="IPR051797">
    <property type="entry name" value="TrmB-like"/>
</dbReference>
<dbReference type="PANTHER" id="PTHR34293">
    <property type="entry name" value="HTH-TYPE TRANSCRIPTIONAL REGULATOR TRMBL2"/>
    <property type="match status" value="1"/>
</dbReference>
<dbReference type="Pfam" id="PF00196">
    <property type="entry name" value="GerE"/>
    <property type="match status" value="1"/>
</dbReference>
<protein>
    <submittedName>
        <fullName evidence="2">Helix-turn-helix transcriptional regulator</fullName>
    </submittedName>
</protein>
<dbReference type="EMBL" id="JBEPCU010001362">
    <property type="protein sequence ID" value="MER6983395.1"/>
    <property type="molecule type" value="Genomic_DNA"/>
</dbReference>
<sequence>MNADVGCTNDVHYNGSSGCMDVTSDGPWHGIGLDALAFRVLEYLVGRSAADSATVATAVGASRDEVDTALRSLEDALLVIPVPGRPPRWKAGPPRASLGSLLARRRAELARAERYMEQLHDIYDAAAGPQHLLEVIEDAEEVSARYAHLHKASTQEILHLAKPPYVTGASDDSGQEGATRPEFRAGIRLRSVYDAEGFTDTVSLETALRGSEDGGELRLSSRLPVKLVLFDRTTALLPLHEDRPSAGSLVVRSPALVGALVALFETIWKHAVPVSLASRDDWPAPRRSRDATRIDDRTQAILDLMATGMKDDAIARVLDVSRRTVQKHVSEAGAVLGARTRFQIALRAAERGWLKLEPPALDSDA</sequence>
<dbReference type="Proteomes" id="UP001458415">
    <property type="component" value="Unassembled WGS sequence"/>
</dbReference>
<evidence type="ECO:0000313" key="3">
    <source>
        <dbReference type="Proteomes" id="UP001458415"/>
    </source>
</evidence>
<feature type="domain" description="HTH luxR-type" evidence="1">
    <location>
        <begin position="287"/>
        <end position="352"/>
    </location>
</feature>
<name>A0ABV1WGT4_9ACTN</name>
<dbReference type="InterPro" id="IPR000792">
    <property type="entry name" value="Tscrpt_reg_LuxR_C"/>
</dbReference>